<dbReference type="GeneID" id="14874572"/>
<protein>
    <submittedName>
        <fullName evidence="1">Uncharacterized protein</fullName>
    </submittedName>
</protein>
<sequence length="35" mass="3900">MTILLRVRVITVWMEMKNNGTVDDKGDKGDHGGIV</sequence>
<dbReference type="AlphaFoldDB" id="F4PPY7"/>
<organism evidence="1 2">
    <name type="scientific">Cavenderia fasciculata</name>
    <name type="common">Slime mold</name>
    <name type="synonym">Dictyostelium fasciculatum</name>
    <dbReference type="NCBI Taxonomy" id="261658"/>
    <lineage>
        <taxon>Eukaryota</taxon>
        <taxon>Amoebozoa</taxon>
        <taxon>Evosea</taxon>
        <taxon>Eumycetozoa</taxon>
        <taxon>Dictyostelia</taxon>
        <taxon>Acytosteliales</taxon>
        <taxon>Cavenderiaceae</taxon>
        <taxon>Cavenderia</taxon>
    </lineage>
</organism>
<name>F4PPY7_CACFS</name>
<keyword evidence="2" id="KW-1185">Reference proteome</keyword>
<dbReference type="EMBL" id="GL883009">
    <property type="protein sequence ID" value="EGG22450.1"/>
    <property type="molecule type" value="Genomic_DNA"/>
</dbReference>
<dbReference type="Proteomes" id="UP000007797">
    <property type="component" value="Unassembled WGS sequence"/>
</dbReference>
<dbReference type="KEGG" id="dfa:DFA_04573"/>
<evidence type="ECO:0000313" key="2">
    <source>
        <dbReference type="Proteomes" id="UP000007797"/>
    </source>
</evidence>
<dbReference type="RefSeq" id="XP_004360301.1">
    <property type="nucleotide sequence ID" value="XM_004360244.1"/>
</dbReference>
<gene>
    <name evidence="1" type="ORF">DFA_04573</name>
</gene>
<evidence type="ECO:0000313" key="1">
    <source>
        <dbReference type="EMBL" id="EGG22450.1"/>
    </source>
</evidence>
<proteinExistence type="predicted"/>
<accession>F4PPY7</accession>
<reference evidence="2" key="1">
    <citation type="journal article" date="2011" name="Genome Res.">
        <title>Phylogeny-wide analysis of social amoeba genomes highlights ancient origins for complex intercellular communication.</title>
        <authorList>
            <person name="Heidel A.J."/>
            <person name="Lawal H.M."/>
            <person name="Felder M."/>
            <person name="Schilde C."/>
            <person name="Helps N.R."/>
            <person name="Tunggal B."/>
            <person name="Rivero F."/>
            <person name="John U."/>
            <person name="Schleicher M."/>
            <person name="Eichinger L."/>
            <person name="Platzer M."/>
            <person name="Noegel A.A."/>
            <person name="Schaap P."/>
            <person name="Gloeckner G."/>
        </authorList>
    </citation>
    <scope>NUCLEOTIDE SEQUENCE [LARGE SCALE GENOMIC DNA]</scope>
    <source>
        <strain evidence="2">SH3</strain>
    </source>
</reference>